<feature type="region of interest" description="Disordered" evidence="1">
    <location>
        <begin position="1"/>
        <end position="30"/>
    </location>
</feature>
<gene>
    <name evidence="3" type="ORF">MNBD_ALPHA07-1997</name>
</gene>
<name>A0A3B0SHF4_9ZZZZ</name>
<dbReference type="Pfam" id="PF14759">
    <property type="entry name" value="Reductase_C"/>
    <property type="match status" value="1"/>
</dbReference>
<dbReference type="AlphaFoldDB" id="A0A3B0SHF4"/>
<protein>
    <recommendedName>
        <fullName evidence="2">Reductase C-terminal domain-containing protein</fullName>
    </recommendedName>
</protein>
<proteinExistence type="predicted"/>
<reference evidence="3" key="1">
    <citation type="submission" date="2018-06" db="EMBL/GenBank/DDBJ databases">
        <authorList>
            <person name="Zhirakovskaya E."/>
        </authorList>
    </citation>
    <scope>NUCLEOTIDE SEQUENCE</scope>
</reference>
<evidence type="ECO:0000256" key="1">
    <source>
        <dbReference type="SAM" id="MobiDB-lite"/>
    </source>
</evidence>
<accession>A0A3B0SHF4</accession>
<evidence type="ECO:0000259" key="2">
    <source>
        <dbReference type="Pfam" id="PF14759"/>
    </source>
</evidence>
<dbReference type="EMBL" id="UOEG01000118">
    <property type="protein sequence ID" value="VAV94375.1"/>
    <property type="molecule type" value="Genomic_DNA"/>
</dbReference>
<dbReference type="InterPro" id="IPR028202">
    <property type="entry name" value="Reductase_C"/>
</dbReference>
<feature type="domain" description="Reductase C-terminal" evidence="2">
    <location>
        <begin position="1"/>
        <end position="28"/>
    </location>
</feature>
<feature type="compositionally biased region" description="Basic and acidic residues" evidence="1">
    <location>
        <begin position="1"/>
        <end position="13"/>
    </location>
</feature>
<evidence type="ECO:0000313" key="3">
    <source>
        <dbReference type="EMBL" id="VAV94375.1"/>
    </source>
</evidence>
<sequence length="30" mass="3119">MGKRLIDAGKSPDPEAIADPGTDLKALLKP</sequence>
<organism evidence="3">
    <name type="scientific">hydrothermal vent metagenome</name>
    <dbReference type="NCBI Taxonomy" id="652676"/>
    <lineage>
        <taxon>unclassified sequences</taxon>
        <taxon>metagenomes</taxon>
        <taxon>ecological metagenomes</taxon>
    </lineage>
</organism>